<dbReference type="Gene3D" id="3.40.1500.20">
    <property type="match status" value="1"/>
</dbReference>
<keyword evidence="2" id="KW-0560">Oxidoreductase</keyword>
<sequence>MEIPASTYHKFVQFALEEAQLRTSLVPLPNQDRFRCIKSGDNKAKLCSLSFHAPKIRCLRSLTIAGGNMMQVLDFAIFPEAEFDLPIFCANFFTGPTLSIIVLDLNPLHDVITQSDYKDKYYRKLLPLGQRYAELLPWGAKITSESLRFFSPIVIWSKFTPSQGLHEILYSAFVDYLKAWLELMEQSEEEKDSVQVILNREAQHRYLTWRAEKDPGYPLLKRLIGESFAKDLVENFLFNGVNTLGTKTFLDYFPEYGRQDGTVNQRRSIVGKSFEARPWDESGNFIGNECR</sequence>
<dbReference type="GO" id="GO:0010024">
    <property type="term" value="P:phytochromobilin biosynthetic process"/>
    <property type="evidence" value="ECO:0007669"/>
    <property type="project" value="InterPro"/>
</dbReference>
<dbReference type="InterPro" id="IPR009249">
    <property type="entry name" value="Ferredoxin-dep_bilin_Rdtase"/>
</dbReference>
<organism evidence="3">
    <name type="scientific">Anthurium amnicola</name>
    <dbReference type="NCBI Taxonomy" id="1678845"/>
    <lineage>
        <taxon>Eukaryota</taxon>
        <taxon>Viridiplantae</taxon>
        <taxon>Streptophyta</taxon>
        <taxon>Embryophyta</taxon>
        <taxon>Tracheophyta</taxon>
        <taxon>Spermatophyta</taxon>
        <taxon>Magnoliopsida</taxon>
        <taxon>Liliopsida</taxon>
        <taxon>Araceae</taxon>
        <taxon>Pothoideae</taxon>
        <taxon>Potheae</taxon>
        <taxon>Anthurium</taxon>
    </lineage>
</organism>
<proteinExistence type="inferred from homology"/>
<protein>
    <submittedName>
        <fullName evidence="3">Phytochromobilin:ferredoxin oxidoreductase, chloroplastic</fullName>
    </submittedName>
</protein>
<name>A0A1D1YFN7_9ARAE</name>
<dbReference type="PANTHER" id="PTHR34557:SF1">
    <property type="entry name" value="PHYTOCHROMOBILIN:FERREDOXIN OXIDOREDUCTASE, CHLOROPLASTIC"/>
    <property type="match status" value="1"/>
</dbReference>
<dbReference type="AlphaFoldDB" id="A0A1D1YFN7"/>
<dbReference type="EMBL" id="GDJX01014493">
    <property type="protein sequence ID" value="JAT53443.1"/>
    <property type="molecule type" value="Transcribed_RNA"/>
</dbReference>
<dbReference type="GO" id="GO:0050897">
    <property type="term" value="F:cobalt ion binding"/>
    <property type="evidence" value="ECO:0007669"/>
    <property type="project" value="InterPro"/>
</dbReference>
<evidence type="ECO:0000256" key="2">
    <source>
        <dbReference type="ARBA" id="ARBA00023002"/>
    </source>
</evidence>
<comment type="similarity">
    <text evidence="1">Belongs to the HY2 family.</text>
</comment>
<reference evidence="3" key="1">
    <citation type="submission" date="2015-07" db="EMBL/GenBank/DDBJ databases">
        <title>Transcriptome Assembly of Anthurium amnicola.</title>
        <authorList>
            <person name="Suzuki J."/>
        </authorList>
    </citation>
    <scope>NUCLEOTIDE SEQUENCE</scope>
</reference>
<gene>
    <name evidence="3" type="primary">HY2_0</name>
    <name evidence="3" type="ORF">g.34085</name>
</gene>
<dbReference type="PANTHER" id="PTHR34557">
    <property type="entry name" value="PHYTOCHROMOBILIN:FERREDOXIN OXIDOREDUCTASE, CHLOROPLASTIC"/>
    <property type="match status" value="1"/>
</dbReference>
<evidence type="ECO:0000313" key="3">
    <source>
        <dbReference type="EMBL" id="JAT53443.1"/>
    </source>
</evidence>
<evidence type="ECO:0000256" key="1">
    <source>
        <dbReference type="ARBA" id="ARBA00006908"/>
    </source>
</evidence>
<dbReference type="GO" id="GO:0050619">
    <property type="term" value="F:phytochromobilin:ferredoxin oxidoreductase activity"/>
    <property type="evidence" value="ECO:0007669"/>
    <property type="project" value="TreeGrafter"/>
</dbReference>
<accession>A0A1D1YFN7</accession>
<dbReference type="Pfam" id="PF05996">
    <property type="entry name" value="Fe_bilin_red"/>
    <property type="match status" value="1"/>
</dbReference>